<reference evidence="2" key="1">
    <citation type="journal article" date="2019" name="Int. J. Syst. Evol. Microbiol.">
        <title>The Global Catalogue of Microorganisms (GCM) 10K type strain sequencing project: providing services to taxonomists for standard genome sequencing and annotation.</title>
        <authorList>
            <consortium name="The Broad Institute Genomics Platform"/>
            <consortium name="The Broad Institute Genome Sequencing Center for Infectious Disease"/>
            <person name="Wu L."/>
            <person name="Ma J."/>
        </authorList>
    </citation>
    <scope>NUCLEOTIDE SEQUENCE [LARGE SCALE GENOMIC DNA]</scope>
    <source>
        <strain evidence="2">CCUG 49679</strain>
    </source>
</reference>
<proteinExistence type="predicted"/>
<protein>
    <submittedName>
        <fullName evidence="1">Uncharacterized protein</fullName>
    </submittedName>
</protein>
<sequence length="191" mass="21783">MKKFLMVLFVISGQILFSQVKKKSVPPAIKKEVLLPPKIVRPEDRPVSKIVSIIRKNEIPMAFKFEVNKDTIILPKGEFAEVIEISNSYTFSEELDVTIISKSAVDTLKFEFNDGSKPERIPYSYYDSRKWCDGILTKETIKATDKETKSVVSFRVVLDKSKKKILYLLNISNGRKYLPTAYEPPAPSIGF</sequence>
<dbReference type="RefSeq" id="WP_379790993.1">
    <property type="nucleotide sequence ID" value="NZ_JBHSQB010000005.1"/>
</dbReference>
<gene>
    <name evidence="1" type="ORF">ACFPVY_05640</name>
</gene>
<dbReference type="EMBL" id="JBHSQB010000005">
    <property type="protein sequence ID" value="MFC6096121.1"/>
    <property type="molecule type" value="Genomic_DNA"/>
</dbReference>
<keyword evidence="2" id="KW-1185">Reference proteome</keyword>
<evidence type="ECO:0000313" key="1">
    <source>
        <dbReference type="EMBL" id="MFC6096121.1"/>
    </source>
</evidence>
<organism evidence="1 2">
    <name type="scientific">Flavobacterium qiangtangense</name>
    <dbReference type="NCBI Taxonomy" id="1442595"/>
    <lineage>
        <taxon>Bacteria</taxon>
        <taxon>Pseudomonadati</taxon>
        <taxon>Bacteroidota</taxon>
        <taxon>Flavobacteriia</taxon>
        <taxon>Flavobacteriales</taxon>
        <taxon>Flavobacteriaceae</taxon>
        <taxon>Flavobacterium</taxon>
    </lineage>
</organism>
<name>A0ABW1PLW3_9FLAO</name>
<comment type="caution">
    <text evidence="1">The sequence shown here is derived from an EMBL/GenBank/DDBJ whole genome shotgun (WGS) entry which is preliminary data.</text>
</comment>
<dbReference type="Proteomes" id="UP001596287">
    <property type="component" value="Unassembled WGS sequence"/>
</dbReference>
<accession>A0ABW1PLW3</accession>
<evidence type="ECO:0000313" key="2">
    <source>
        <dbReference type="Proteomes" id="UP001596287"/>
    </source>
</evidence>